<evidence type="ECO:0000313" key="1">
    <source>
        <dbReference type="EMBL" id="MBW0575768.1"/>
    </source>
</evidence>
<name>A0A9Q3K6I9_9BASI</name>
<dbReference type="OrthoDB" id="3253623at2759"/>
<evidence type="ECO:0000313" key="2">
    <source>
        <dbReference type="Proteomes" id="UP000765509"/>
    </source>
</evidence>
<organism evidence="1 2">
    <name type="scientific">Austropuccinia psidii MF-1</name>
    <dbReference type="NCBI Taxonomy" id="1389203"/>
    <lineage>
        <taxon>Eukaryota</taxon>
        <taxon>Fungi</taxon>
        <taxon>Dikarya</taxon>
        <taxon>Basidiomycota</taxon>
        <taxon>Pucciniomycotina</taxon>
        <taxon>Pucciniomycetes</taxon>
        <taxon>Pucciniales</taxon>
        <taxon>Sphaerophragmiaceae</taxon>
        <taxon>Austropuccinia</taxon>
    </lineage>
</organism>
<keyword evidence="2" id="KW-1185">Reference proteome</keyword>
<dbReference type="EMBL" id="AVOT02096972">
    <property type="protein sequence ID" value="MBW0575768.1"/>
    <property type="molecule type" value="Genomic_DNA"/>
</dbReference>
<dbReference type="Proteomes" id="UP000765509">
    <property type="component" value="Unassembled WGS sequence"/>
</dbReference>
<gene>
    <name evidence="1" type="ORF">O181_115483</name>
</gene>
<dbReference type="Pfam" id="PF02992">
    <property type="entry name" value="Transposase_21"/>
    <property type="match status" value="1"/>
</dbReference>
<sequence length="495" mass="56774">MCIWMCQHCLTQRHSSPEADRQGVSFTPFQYKQHNKKLKSAIESKSLPKIPTSASGSEWPQIILDQIYPADYSQLTQSPFSTPLGVNSTSQKPYSSSQNLPSQALGIIISAILSLRYNIPHRASRILNPSLKLLIKSSISSSGGHPTPPFHIPQDISTIFEHLQLEPLIENYTFCPQCFFLNGLTESVTTDQPHFQCHNKPNEHYPPCTQSLGKFINLFEPYTQNTTNIKQNFIPTKHFIYQPLKNWLSRFLQWAGIMEILHQHQQSQIPEASPNCDIWDGLFWRRFTGTRTINDSPFMSIWGALAFPIYVDWFNAHGKSTLLASIGPIMLIFLNLPPSKILKQENVYVAGSIPGPKEPTALQLNYLLIPLIKELKELWQGYHFHPPQWDLQDPLSVFPSSQPFPIWWPCTSLLDLLLTQETPLVIFALFTRLKLKKLLLNFTTHAHTQIINQPLQNAFGHPHNKDKQSYLSMECNIQFWKTFHIGMQPEWLILT</sequence>
<dbReference type="AlphaFoldDB" id="A0A9Q3K6I9"/>
<dbReference type="InterPro" id="IPR004242">
    <property type="entry name" value="Transposase_21"/>
</dbReference>
<comment type="caution">
    <text evidence="1">The sequence shown here is derived from an EMBL/GenBank/DDBJ whole genome shotgun (WGS) entry which is preliminary data.</text>
</comment>
<protein>
    <submittedName>
        <fullName evidence="1">Uncharacterized protein</fullName>
    </submittedName>
</protein>
<accession>A0A9Q3K6I9</accession>
<proteinExistence type="predicted"/>
<reference evidence="1" key="1">
    <citation type="submission" date="2021-03" db="EMBL/GenBank/DDBJ databases">
        <title>Draft genome sequence of rust myrtle Austropuccinia psidii MF-1, a brazilian biotype.</title>
        <authorList>
            <person name="Quecine M.C."/>
            <person name="Pachon D.M.R."/>
            <person name="Bonatelli M.L."/>
            <person name="Correr F.H."/>
            <person name="Franceschini L.M."/>
            <person name="Leite T.F."/>
            <person name="Margarido G.R.A."/>
            <person name="Almeida C.A."/>
            <person name="Ferrarezi J.A."/>
            <person name="Labate C.A."/>
        </authorList>
    </citation>
    <scope>NUCLEOTIDE SEQUENCE</scope>
    <source>
        <strain evidence="1">MF-1</strain>
    </source>
</reference>